<dbReference type="SUPFAM" id="SSF56821">
    <property type="entry name" value="Prismane protein-like"/>
    <property type="match status" value="1"/>
</dbReference>
<keyword evidence="5" id="KW-0411">Iron-sulfur</keyword>
<dbReference type="GO" id="GO:0042542">
    <property type="term" value="P:response to hydrogen peroxide"/>
    <property type="evidence" value="ECO:0007669"/>
    <property type="project" value="TreeGrafter"/>
</dbReference>
<dbReference type="GO" id="GO:0046872">
    <property type="term" value="F:metal ion binding"/>
    <property type="evidence" value="ECO:0007669"/>
    <property type="project" value="UniProtKB-KW"/>
</dbReference>
<dbReference type="InterPro" id="IPR011254">
    <property type="entry name" value="Prismane-like_sf"/>
</dbReference>
<name>A0A376KXE7_ECOLX</name>
<dbReference type="PANTHER" id="PTHR30109">
    <property type="entry name" value="HYDROXYLAMINE REDUCTASE"/>
    <property type="match status" value="1"/>
</dbReference>
<dbReference type="InterPro" id="IPR016100">
    <property type="entry name" value="Prismane_a-bundle"/>
</dbReference>
<evidence type="ECO:0000313" key="7">
    <source>
        <dbReference type="Proteomes" id="UP000255460"/>
    </source>
</evidence>
<gene>
    <name evidence="6" type="primary">hcp_2</name>
    <name evidence="6" type="ORF">NCTC10418_04963</name>
</gene>
<dbReference type="GO" id="GO:0004601">
    <property type="term" value="F:peroxidase activity"/>
    <property type="evidence" value="ECO:0007669"/>
    <property type="project" value="TreeGrafter"/>
</dbReference>
<evidence type="ECO:0000256" key="1">
    <source>
        <dbReference type="ARBA" id="ARBA00022490"/>
    </source>
</evidence>
<dbReference type="AlphaFoldDB" id="A0A376KXE7"/>
<keyword evidence="1" id="KW-0963">Cytoplasm</keyword>
<dbReference type="Pfam" id="PF03063">
    <property type="entry name" value="Prismane"/>
    <property type="match status" value="1"/>
</dbReference>
<evidence type="ECO:0000256" key="2">
    <source>
        <dbReference type="ARBA" id="ARBA00022723"/>
    </source>
</evidence>
<dbReference type="Gene3D" id="1.20.1270.20">
    <property type="match status" value="1"/>
</dbReference>
<dbReference type="InterPro" id="IPR016099">
    <property type="entry name" value="Prismane-like_a/b-sand"/>
</dbReference>
<evidence type="ECO:0000313" key="6">
    <source>
        <dbReference type="EMBL" id="STE87299.1"/>
    </source>
</evidence>
<dbReference type="EC" id="1.7.-.-" evidence="6"/>
<dbReference type="PANTHER" id="PTHR30109:SF0">
    <property type="entry name" value="HYDROXYLAMINE REDUCTASE"/>
    <property type="match status" value="1"/>
</dbReference>
<organism evidence="6 7">
    <name type="scientific">Escherichia coli</name>
    <dbReference type="NCBI Taxonomy" id="562"/>
    <lineage>
        <taxon>Bacteria</taxon>
        <taxon>Pseudomonadati</taxon>
        <taxon>Pseudomonadota</taxon>
        <taxon>Gammaproteobacteria</taxon>
        <taxon>Enterobacterales</taxon>
        <taxon>Enterobacteriaceae</taxon>
        <taxon>Escherichia</taxon>
    </lineage>
</organism>
<sequence>MFSVNTTTIFMPSIIKIMAWLGTWPADMNALLECSMEIGQMNFKVMSILDAGETGKYGHPTPTQVNVKATAGKCILISGHDLKDLYNLLEQTEGTGVNVYTHGEMLPAHGYPELRKFKHLVGNYGSGWQNQQVEFARFPGPIVMTSNCIIDPTVGAYDDRIWTRSIVGWPGVRHLDGEDFSAVIAQAQQMAGFPYSEIPHLITVGLWPPDAAWRSGYAD</sequence>
<evidence type="ECO:0000256" key="3">
    <source>
        <dbReference type="ARBA" id="ARBA00023002"/>
    </source>
</evidence>
<keyword evidence="3 6" id="KW-0560">Oxidoreductase</keyword>
<dbReference type="GO" id="GO:0051536">
    <property type="term" value="F:iron-sulfur cluster binding"/>
    <property type="evidence" value="ECO:0007669"/>
    <property type="project" value="UniProtKB-KW"/>
</dbReference>
<keyword evidence="2" id="KW-0479">Metal-binding</keyword>
<dbReference type="EMBL" id="UFZQ01000001">
    <property type="protein sequence ID" value="STE87299.1"/>
    <property type="molecule type" value="Genomic_DNA"/>
</dbReference>
<dbReference type="InterPro" id="IPR004137">
    <property type="entry name" value="HCP/CODH"/>
</dbReference>
<dbReference type="FunFam" id="3.40.50.2030:FF:000002">
    <property type="entry name" value="Hydroxylamine reductase"/>
    <property type="match status" value="1"/>
</dbReference>
<evidence type="ECO:0000256" key="5">
    <source>
        <dbReference type="ARBA" id="ARBA00023014"/>
    </source>
</evidence>
<reference evidence="6 7" key="1">
    <citation type="submission" date="2018-06" db="EMBL/GenBank/DDBJ databases">
        <authorList>
            <consortium name="Pathogen Informatics"/>
            <person name="Doyle S."/>
        </authorList>
    </citation>
    <scope>NUCLEOTIDE SEQUENCE [LARGE SCALE GENOMIC DNA]</scope>
    <source>
        <strain evidence="6 7">NCTC10418</strain>
    </source>
</reference>
<keyword evidence="4" id="KW-0408">Iron</keyword>
<dbReference type="GO" id="GO:0050418">
    <property type="term" value="F:hydroxylamine reductase activity"/>
    <property type="evidence" value="ECO:0007669"/>
    <property type="project" value="TreeGrafter"/>
</dbReference>
<accession>A0A376KXE7</accession>
<proteinExistence type="predicted"/>
<protein>
    <submittedName>
        <fullName evidence="6">Hydroxylamine reductase</fullName>
        <ecNumber evidence="6">1.7.-.-</ecNumber>
    </submittedName>
</protein>
<dbReference type="Proteomes" id="UP000255460">
    <property type="component" value="Unassembled WGS sequence"/>
</dbReference>
<evidence type="ECO:0000256" key="4">
    <source>
        <dbReference type="ARBA" id="ARBA00023004"/>
    </source>
</evidence>
<dbReference type="Gene3D" id="3.40.50.2030">
    <property type="match status" value="1"/>
</dbReference>